<evidence type="ECO:0000256" key="1">
    <source>
        <dbReference type="ARBA" id="ARBA00023157"/>
    </source>
</evidence>
<dbReference type="InterPro" id="IPR051487">
    <property type="entry name" value="Ser/Thr_Proteases_Immune/Dev"/>
</dbReference>
<comment type="similarity">
    <text evidence="2">Belongs to the peptidase S1 family. CLIP subfamily.</text>
</comment>
<comment type="caution">
    <text evidence="5">The sequence shown here is derived from an EMBL/GenBank/DDBJ whole genome shotgun (WGS) entry which is preliminary data.</text>
</comment>
<dbReference type="GO" id="GO:0006508">
    <property type="term" value="P:proteolysis"/>
    <property type="evidence" value="ECO:0007669"/>
    <property type="project" value="InterPro"/>
</dbReference>
<reference evidence="5" key="1">
    <citation type="submission" date="2023-06" db="EMBL/GenBank/DDBJ databases">
        <authorList>
            <person name="Delattre M."/>
        </authorList>
    </citation>
    <scope>NUCLEOTIDE SEQUENCE</scope>
    <source>
        <strain evidence="5">AF72</strain>
    </source>
</reference>
<dbReference type="PANTHER" id="PTHR24256">
    <property type="entry name" value="TRYPTASE-RELATED"/>
    <property type="match status" value="1"/>
</dbReference>
<evidence type="ECO:0000259" key="4">
    <source>
        <dbReference type="PROSITE" id="PS50240"/>
    </source>
</evidence>
<dbReference type="PROSITE" id="PS00134">
    <property type="entry name" value="TRYPSIN_HIS"/>
    <property type="match status" value="1"/>
</dbReference>
<name>A0AA36CTI9_9BILA</name>
<evidence type="ECO:0000256" key="2">
    <source>
        <dbReference type="ARBA" id="ARBA00024195"/>
    </source>
</evidence>
<dbReference type="Proteomes" id="UP001177023">
    <property type="component" value="Unassembled WGS sequence"/>
</dbReference>
<sequence>MNFLSRLTLLLFSFHLTATTKGSSGPIDDVNAGDGELERHIKIMNGQARQIRDYPYMVSIQRPNPRAPNVSSQAHHCGGSLIGLEWVLSAAHCFFHPNGKREDASLWRVMVGSTFWKLGGPNDTLGQTRFIKEVHIAPNYELEGDEDVALVRLESPVTLNANVHPIELWTKIEHSQMQKGDSGGPIAAKLSKQGVERWVQVSMVNYGMACDPGYPPRETQGMQVSRFCDWIAQQTSITLCLAPGA</sequence>
<feature type="non-terminal residue" evidence="5">
    <location>
        <position position="245"/>
    </location>
</feature>
<organism evidence="5 6">
    <name type="scientific">Mesorhabditis spiculigera</name>
    <dbReference type="NCBI Taxonomy" id="96644"/>
    <lineage>
        <taxon>Eukaryota</taxon>
        <taxon>Metazoa</taxon>
        <taxon>Ecdysozoa</taxon>
        <taxon>Nematoda</taxon>
        <taxon>Chromadorea</taxon>
        <taxon>Rhabditida</taxon>
        <taxon>Rhabditina</taxon>
        <taxon>Rhabditomorpha</taxon>
        <taxon>Rhabditoidea</taxon>
        <taxon>Rhabditidae</taxon>
        <taxon>Mesorhabditinae</taxon>
        <taxon>Mesorhabditis</taxon>
    </lineage>
</organism>
<feature type="domain" description="Peptidase S1" evidence="4">
    <location>
        <begin position="43"/>
        <end position="236"/>
    </location>
</feature>
<evidence type="ECO:0000313" key="6">
    <source>
        <dbReference type="Proteomes" id="UP001177023"/>
    </source>
</evidence>
<keyword evidence="3" id="KW-0732">Signal</keyword>
<evidence type="ECO:0000313" key="5">
    <source>
        <dbReference type="EMBL" id="CAJ0574976.1"/>
    </source>
</evidence>
<proteinExistence type="inferred from homology"/>
<dbReference type="PRINTS" id="PR00722">
    <property type="entry name" value="CHYMOTRYPSIN"/>
</dbReference>
<protein>
    <recommendedName>
        <fullName evidence="4">Peptidase S1 domain-containing protein</fullName>
    </recommendedName>
</protein>
<dbReference type="SMART" id="SM00020">
    <property type="entry name" value="Tryp_SPc"/>
    <property type="match status" value="1"/>
</dbReference>
<dbReference type="InterPro" id="IPR018114">
    <property type="entry name" value="TRYPSIN_HIS"/>
</dbReference>
<evidence type="ECO:0000256" key="3">
    <source>
        <dbReference type="SAM" id="SignalP"/>
    </source>
</evidence>
<dbReference type="InterPro" id="IPR009003">
    <property type="entry name" value="Peptidase_S1_PA"/>
</dbReference>
<dbReference type="SUPFAM" id="SSF50494">
    <property type="entry name" value="Trypsin-like serine proteases"/>
    <property type="match status" value="1"/>
</dbReference>
<feature type="signal peptide" evidence="3">
    <location>
        <begin position="1"/>
        <end position="22"/>
    </location>
</feature>
<keyword evidence="1" id="KW-1015">Disulfide bond</keyword>
<dbReference type="GO" id="GO:0004252">
    <property type="term" value="F:serine-type endopeptidase activity"/>
    <property type="evidence" value="ECO:0007669"/>
    <property type="project" value="InterPro"/>
</dbReference>
<accession>A0AA36CTI9</accession>
<dbReference type="InterPro" id="IPR001254">
    <property type="entry name" value="Trypsin_dom"/>
</dbReference>
<gene>
    <name evidence="5" type="ORF">MSPICULIGERA_LOCUS13296</name>
</gene>
<dbReference type="EMBL" id="CATQJA010002634">
    <property type="protein sequence ID" value="CAJ0574976.1"/>
    <property type="molecule type" value="Genomic_DNA"/>
</dbReference>
<dbReference type="FunFam" id="2.40.10.10:FF:000068">
    <property type="entry name" value="transmembrane protease serine 2"/>
    <property type="match status" value="1"/>
</dbReference>
<dbReference type="Pfam" id="PF00089">
    <property type="entry name" value="Trypsin"/>
    <property type="match status" value="1"/>
</dbReference>
<dbReference type="AlphaFoldDB" id="A0AA36CTI9"/>
<dbReference type="InterPro" id="IPR043504">
    <property type="entry name" value="Peptidase_S1_PA_chymotrypsin"/>
</dbReference>
<keyword evidence="6" id="KW-1185">Reference proteome</keyword>
<dbReference type="InterPro" id="IPR001314">
    <property type="entry name" value="Peptidase_S1A"/>
</dbReference>
<dbReference type="Gene3D" id="2.40.10.10">
    <property type="entry name" value="Trypsin-like serine proteases"/>
    <property type="match status" value="2"/>
</dbReference>
<feature type="chain" id="PRO_5041382118" description="Peptidase S1 domain-containing protein" evidence="3">
    <location>
        <begin position="23"/>
        <end position="245"/>
    </location>
</feature>
<dbReference type="PROSITE" id="PS50240">
    <property type="entry name" value="TRYPSIN_DOM"/>
    <property type="match status" value="1"/>
</dbReference>